<dbReference type="OrthoDB" id="2576334at2759"/>
<dbReference type="GeneID" id="66069509"/>
<gene>
    <name evidence="3" type="ORF">E1B28_000433</name>
</gene>
<protein>
    <submittedName>
        <fullName evidence="3">Uncharacterized protein</fullName>
    </submittedName>
</protein>
<keyword evidence="2" id="KW-0472">Membrane</keyword>
<accession>A0A9P8AED0</accession>
<reference evidence="3" key="1">
    <citation type="journal article" date="2021" name="Genome Biol. Evol.">
        <title>The assembled and annotated genome of the fairy-ring fungus Marasmius oreades.</title>
        <authorList>
            <person name="Hiltunen M."/>
            <person name="Ament-Velasquez S.L."/>
            <person name="Johannesson H."/>
        </authorList>
    </citation>
    <scope>NUCLEOTIDE SEQUENCE</scope>
    <source>
        <strain evidence="3">03SP1</strain>
    </source>
</reference>
<dbReference type="AlphaFoldDB" id="A0A9P8AED0"/>
<keyword evidence="4" id="KW-1185">Reference proteome</keyword>
<feature type="region of interest" description="Disordered" evidence="1">
    <location>
        <begin position="413"/>
        <end position="490"/>
    </location>
</feature>
<name>A0A9P8AED0_9AGAR</name>
<feature type="transmembrane region" description="Helical" evidence="2">
    <location>
        <begin position="302"/>
        <end position="326"/>
    </location>
</feature>
<organism evidence="3 4">
    <name type="scientific">Marasmius oreades</name>
    <name type="common">fairy-ring Marasmius</name>
    <dbReference type="NCBI Taxonomy" id="181124"/>
    <lineage>
        <taxon>Eukaryota</taxon>
        <taxon>Fungi</taxon>
        <taxon>Dikarya</taxon>
        <taxon>Basidiomycota</taxon>
        <taxon>Agaricomycotina</taxon>
        <taxon>Agaricomycetes</taxon>
        <taxon>Agaricomycetidae</taxon>
        <taxon>Agaricales</taxon>
        <taxon>Marasmiineae</taxon>
        <taxon>Marasmiaceae</taxon>
        <taxon>Marasmius</taxon>
    </lineage>
</organism>
<dbReference type="CDD" id="cd12087">
    <property type="entry name" value="TM_EGFR-like"/>
    <property type="match status" value="1"/>
</dbReference>
<keyword evidence="2" id="KW-1133">Transmembrane helix</keyword>
<dbReference type="Proteomes" id="UP001049176">
    <property type="component" value="Chromosome 1"/>
</dbReference>
<feature type="compositionally biased region" description="Basic and acidic residues" evidence="1">
    <location>
        <begin position="471"/>
        <end position="482"/>
    </location>
</feature>
<evidence type="ECO:0000256" key="2">
    <source>
        <dbReference type="SAM" id="Phobius"/>
    </source>
</evidence>
<dbReference type="EMBL" id="CM032181">
    <property type="protein sequence ID" value="KAG7098489.1"/>
    <property type="molecule type" value="Genomic_DNA"/>
</dbReference>
<evidence type="ECO:0000313" key="4">
    <source>
        <dbReference type="Proteomes" id="UP001049176"/>
    </source>
</evidence>
<feature type="region of interest" description="Disordered" evidence="1">
    <location>
        <begin position="384"/>
        <end position="403"/>
    </location>
</feature>
<dbReference type="Gene3D" id="2.60.120.260">
    <property type="entry name" value="Galactose-binding domain-like"/>
    <property type="match status" value="2"/>
</dbReference>
<evidence type="ECO:0000256" key="1">
    <source>
        <dbReference type="SAM" id="MobiDB-lite"/>
    </source>
</evidence>
<comment type="caution">
    <text evidence="3">The sequence shown here is derived from an EMBL/GenBank/DDBJ whole genome shotgun (WGS) entry which is preliminary data.</text>
</comment>
<evidence type="ECO:0000313" key="3">
    <source>
        <dbReference type="EMBL" id="KAG7098489.1"/>
    </source>
</evidence>
<dbReference type="KEGG" id="more:E1B28_000433"/>
<sequence>MADEDTIVVDDTSPTILYFPFADTSGTPDFTAGWNPLFNSTSLGGAPLNVENSTTVHVTSRNDASFLINFQGTGIQLMGSATQAQYQVSVDNNVLQTYSPDPINHILANISGLSNTNHTFILTTKTISNAPRNQTQSFIVFDKAIITSPVPSSNFSLQSLADNTISFFGNWNHSNPASLHQSNTVKDRACASFKGTSLQILGTVLPTGANYSVRLDNITTQSSARTSFTQDNALLFFSGSLDPNTTHTYEITNESGGALILAMGGAKVFASGDPNANASCTPSSPVFPVGAAFKSALSPGTIAALTLAGILGFLVITGMLFFFFVYRPRKKRREFLKRTTRPMPGPSDLILDIAPRFNGQQNDDYVRWKRDVEGASASKDLGIIFRRTPSPKDKSKSSNFDLDGAAENEELSARSFSFSRSSKNGGSKGSRAGSLKSWLSSKKKGSSSSTPSYTIDLPPLRTQNPPPHTPSESRPDLSKTSESHLQPRSSFSGITSLSYLSSSSTASHQFSFNRPGESSPNLHGRTDNHGLLLIDDNVEHLDPSVDNVSVYPATAPHSNKPPKYLSRTSRAHTKSRFKVVRLGINGCRGILAPEPTIEEVCGLTMMG</sequence>
<dbReference type="RefSeq" id="XP_043014959.1">
    <property type="nucleotide sequence ID" value="XM_043146259.1"/>
</dbReference>
<keyword evidence="2" id="KW-0812">Transmembrane</keyword>
<feature type="region of interest" description="Disordered" evidence="1">
    <location>
        <begin position="508"/>
        <end position="528"/>
    </location>
</feature>
<feature type="compositionally biased region" description="Low complexity" evidence="1">
    <location>
        <begin position="413"/>
        <end position="440"/>
    </location>
</feature>
<proteinExistence type="predicted"/>